<evidence type="ECO:0000256" key="2">
    <source>
        <dbReference type="ARBA" id="ARBA00022692"/>
    </source>
</evidence>
<dbReference type="Ensembl" id="ENSLOCT00000002046.1">
    <property type="protein sequence ID" value="ENSLOCP00000002041.1"/>
    <property type="gene ID" value="ENSLOCG00000001767.1"/>
</dbReference>
<evidence type="ECO:0000256" key="5">
    <source>
        <dbReference type="ARBA" id="ARBA00023136"/>
    </source>
</evidence>
<dbReference type="PROSITE" id="PS00237">
    <property type="entry name" value="G_PROTEIN_RECEP_F1_1"/>
    <property type="match status" value="1"/>
</dbReference>
<protein>
    <submittedName>
        <fullName evidence="13">Platelet-activating factor receptor-like</fullName>
    </submittedName>
</protein>
<evidence type="ECO:0000256" key="9">
    <source>
        <dbReference type="RuleBase" id="RU000688"/>
    </source>
</evidence>
<evidence type="ECO:0000256" key="4">
    <source>
        <dbReference type="ARBA" id="ARBA00023040"/>
    </source>
</evidence>
<dbReference type="Gene3D" id="1.20.1070.10">
    <property type="entry name" value="Rhodopsin 7-helix transmembrane proteins"/>
    <property type="match status" value="1"/>
</dbReference>
<reference evidence="14" key="1">
    <citation type="submission" date="2011-12" db="EMBL/GenBank/DDBJ databases">
        <title>The Draft Genome of Lepisosteus oculatus.</title>
        <authorList>
            <consortium name="The Broad Institute Genome Assembly &amp; Analysis Group"/>
            <consortium name="Computational R&amp;D Group"/>
            <consortium name="and Sequencing Platform"/>
            <person name="Di Palma F."/>
            <person name="Alfoldi J."/>
            <person name="Johnson J."/>
            <person name="Berlin A."/>
            <person name="Gnerre S."/>
            <person name="Jaffe D."/>
            <person name="MacCallum I."/>
            <person name="Young S."/>
            <person name="Walker B.J."/>
            <person name="Lander E.S."/>
            <person name="Lindblad-Toh K."/>
        </authorList>
    </citation>
    <scope>NUCLEOTIDE SEQUENCE [LARGE SCALE GENOMIC DNA]</scope>
</reference>
<dbReference type="GO" id="GO:0005886">
    <property type="term" value="C:plasma membrane"/>
    <property type="evidence" value="ECO:0000318"/>
    <property type="project" value="GO_Central"/>
</dbReference>
<evidence type="ECO:0000256" key="11">
    <source>
        <dbReference type="SAM" id="Phobius"/>
    </source>
</evidence>
<evidence type="ECO:0000313" key="14">
    <source>
        <dbReference type="Proteomes" id="UP000018468"/>
    </source>
</evidence>
<keyword evidence="14" id="KW-1185">Reference proteome</keyword>
<reference evidence="13" key="3">
    <citation type="submission" date="2025-09" db="UniProtKB">
        <authorList>
            <consortium name="Ensembl"/>
        </authorList>
    </citation>
    <scope>IDENTIFICATION</scope>
</reference>
<keyword evidence="6 9" id="KW-0675">Receptor</keyword>
<dbReference type="Proteomes" id="UP000018468">
    <property type="component" value="Linkage group LG6"/>
</dbReference>
<dbReference type="FunFam" id="1.20.1070.10:FF:000592">
    <property type="entry name" value="Platelet-activating factor receptor"/>
    <property type="match status" value="1"/>
</dbReference>
<dbReference type="eggNOG" id="ENOG502QTQI">
    <property type="taxonomic scope" value="Eukaryota"/>
</dbReference>
<dbReference type="Pfam" id="PF00001">
    <property type="entry name" value="7tm_1"/>
    <property type="match status" value="1"/>
</dbReference>
<evidence type="ECO:0000256" key="3">
    <source>
        <dbReference type="ARBA" id="ARBA00022989"/>
    </source>
</evidence>
<comment type="similarity">
    <text evidence="9">Belongs to the G-protein coupled receptor 1 family.</text>
</comment>
<reference evidence="13" key="2">
    <citation type="submission" date="2025-08" db="UniProtKB">
        <authorList>
            <consortium name="Ensembl"/>
        </authorList>
    </citation>
    <scope>IDENTIFICATION</scope>
</reference>
<feature type="transmembrane region" description="Helical" evidence="11">
    <location>
        <begin position="110"/>
        <end position="127"/>
    </location>
</feature>
<dbReference type="AlphaFoldDB" id="W5M0Y4"/>
<dbReference type="InParanoid" id="W5M0Y4"/>
<feature type="transmembrane region" description="Helical" evidence="11">
    <location>
        <begin position="236"/>
        <end position="259"/>
    </location>
</feature>
<dbReference type="STRING" id="7918.ENSLOCP00000002041"/>
<feature type="transmembrane region" description="Helical" evidence="11">
    <location>
        <begin position="279"/>
        <end position="297"/>
    </location>
</feature>
<dbReference type="GO" id="GO:0004930">
    <property type="term" value="F:G protein-coupled receptor activity"/>
    <property type="evidence" value="ECO:0000318"/>
    <property type="project" value="GO_Central"/>
</dbReference>
<evidence type="ECO:0000256" key="10">
    <source>
        <dbReference type="SAM" id="MobiDB-lite"/>
    </source>
</evidence>
<accession>W5M0Y4</accession>
<dbReference type="PRINTS" id="PR00237">
    <property type="entry name" value="GPCRRHODOPSN"/>
</dbReference>
<feature type="transmembrane region" description="Helical" evidence="11">
    <location>
        <begin position="191"/>
        <end position="215"/>
    </location>
</feature>
<evidence type="ECO:0000256" key="6">
    <source>
        <dbReference type="ARBA" id="ARBA00023170"/>
    </source>
</evidence>
<dbReference type="PRINTS" id="PR01157">
    <property type="entry name" value="P2YPURNOCPTR"/>
</dbReference>
<organism evidence="13 14">
    <name type="scientific">Lepisosteus oculatus</name>
    <name type="common">Spotted gar</name>
    <dbReference type="NCBI Taxonomy" id="7918"/>
    <lineage>
        <taxon>Eukaryota</taxon>
        <taxon>Metazoa</taxon>
        <taxon>Chordata</taxon>
        <taxon>Craniata</taxon>
        <taxon>Vertebrata</taxon>
        <taxon>Euteleostomi</taxon>
        <taxon>Actinopterygii</taxon>
        <taxon>Neopterygii</taxon>
        <taxon>Holostei</taxon>
        <taxon>Semionotiformes</taxon>
        <taxon>Lepisosteidae</taxon>
        <taxon>Lepisosteus</taxon>
    </lineage>
</organism>
<keyword evidence="2 9" id="KW-0812">Transmembrane</keyword>
<dbReference type="Bgee" id="ENSLOCG00000001767">
    <property type="expression patterns" value="Expressed in bone element and 3 other cell types or tissues"/>
</dbReference>
<feature type="transmembrane region" description="Helical" evidence="11">
    <location>
        <begin position="35"/>
        <end position="56"/>
    </location>
</feature>
<evidence type="ECO:0000256" key="1">
    <source>
        <dbReference type="ARBA" id="ARBA00004141"/>
    </source>
</evidence>
<feature type="transmembrane region" description="Helical" evidence="11">
    <location>
        <begin position="68"/>
        <end position="90"/>
    </location>
</feature>
<dbReference type="HOGENOM" id="CLU_009579_8_2_1"/>
<feature type="region of interest" description="Disordered" evidence="10">
    <location>
        <begin position="324"/>
        <end position="354"/>
    </location>
</feature>
<dbReference type="CDD" id="cd14982">
    <property type="entry name" value="7tmA_purinoceptor-like"/>
    <property type="match status" value="1"/>
</dbReference>
<keyword evidence="3 11" id="KW-1133">Transmembrane helix</keyword>
<evidence type="ECO:0000259" key="12">
    <source>
        <dbReference type="PROSITE" id="PS50262"/>
    </source>
</evidence>
<evidence type="ECO:0000256" key="8">
    <source>
        <dbReference type="ARBA" id="ARBA00023224"/>
    </source>
</evidence>
<dbReference type="PANTHER" id="PTHR24232">
    <property type="entry name" value="G-PROTEIN COUPLED RECEPTOR"/>
    <property type="match status" value="1"/>
</dbReference>
<dbReference type="OMA" id="YAMVGFF"/>
<evidence type="ECO:0000256" key="7">
    <source>
        <dbReference type="ARBA" id="ARBA00023180"/>
    </source>
</evidence>
<feature type="transmembrane region" description="Helical" evidence="11">
    <location>
        <begin position="148"/>
        <end position="168"/>
    </location>
</feature>
<name>W5M0Y4_LEPOC</name>
<dbReference type="InterPro" id="IPR000276">
    <property type="entry name" value="GPCR_Rhodpsn"/>
</dbReference>
<keyword evidence="4 9" id="KW-0297">G-protein coupled receptor</keyword>
<keyword evidence="5 11" id="KW-0472">Membrane</keyword>
<keyword evidence="7" id="KW-0325">Glycoprotein</keyword>
<dbReference type="InterPro" id="IPR017452">
    <property type="entry name" value="GPCR_Rhodpsn_7TM"/>
</dbReference>
<dbReference type="GeneTree" id="ENSGT01150000286937"/>
<feature type="compositionally biased region" description="Low complexity" evidence="10">
    <location>
        <begin position="344"/>
        <end position="354"/>
    </location>
</feature>
<feature type="domain" description="G-protein coupled receptors family 1 profile" evidence="12">
    <location>
        <begin position="47"/>
        <end position="295"/>
    </location>
</feature>
<sequence length="354" mass="39432">MKNNSEWLASDTFEMSPGLTPCEVYDPVTYVLVPVVYALVFVLGLLGNITALVVFCRNGKRLKKAVRIFLINLTAADVMFNITLPFWVSYYSRGGDWRFGDISCRLAGSLYYVSTYCTISFMTFISVNRYCILRKSQPKRPILRKRGASLVCILTWAFWLGCAVPSLVTKQSSSAQAGKTKCFEAFSESTAYSLAACIFFTGCFIVVATSCLSIIRSLRDRQTTHGAHRQTAKAMILAMLLVFVVCVAPFHITLSIWSLNRTPGNLCEFPSTLNILHRLHTALLSINSCIDPFIYCFSVRNFRQELRQLWQGLGRALLPSSSASQDIASSCKPPKARQRYVLPSRSATSSSSCS</sequence>
<dbReference type="PROSITE" id="PS50262">
    <property type="entry name" value="G_PROTEIN_RECEP_F1_2"/>
    <property type="match status" value="1"/>
</dbReference>
<evidence type="ECO:0000313" key="13">
    <source>
        <dbReference type="Ensembl" id="ENSLOCP00000002041.1"/>
    </source>
</evidence>
<proteinExistence type="inferred from homology"/>
<dbReference type="SUPFAM" id="SSF81321">
    <property type="entry name" value="Family A G protein-coupled receptor-like"/>
    <property type="match status" value="1"/>
</dbReference>
<dbReference type="EMBL" id="AHAT01009424">
    <property type="status" value="NOT_ANNOTATED_CDS"/>
    <property type="molecule type" value="Genomic_DNA"/>
</dbReference>
<dbReference type="PANTHER" id="PTHR24232:SF91">
    <property type="entry name" value="TRANSMEMBRANE PROTEIN LOC653160"/>
    <property type="match status" value="1"/>
</dbReference>
<dbReference type="GO" id="GO:0007186">
    <property type="term" value="P:G protein-coupled receptor signaling pathway"/>
    <property type="evidence" value="ECO:0000318"/>
    <property type="project" value="GO_Central"/>
</dbReference>
<keyword evidence="8 9" id="KW-0807">Transducer</keyword>
<comment type="subcellular location">
    <subcellularLocation>
        <location evidence="1">Membrane</location>
        <topology evidence="1">Multi-pass membrane protein</topology>
    </subcellularLocation>
</comment>